<dbReference type="InterPro" id="IPR011439">
    <property type="entry name" value="DUF1542"/>
</dbReference>
<dbReference type="Gene3D" id="1.20.1270.70">
    <property type="entry name" value="Designed single chain three-helix bundle"/>
    <property type="match status" value="1"/>
</dbReference>
<reference evidence="3 4" key="1">
    <citation type="submission" date="2016-01" db="EMBL/GenBank/DDBJ databases">
        <title>Highly variable Streptococcus oralis are common among viridans streptococci isolated from primates.</title>
        <authorList>
            <person name="Denapaite D."/>
            <person name="Rieger M."/>
            <person name="Koendgen S."/>
            <person name="Brueckner R."/>
            <person name="Ochigava I."/>
            <person name="Kappeler P."/>
            <person name="Maetz-Rensing K."/>
            <person name="Leendertz F."/>
            <person name="Hakenbeck R."/>
        </authorList>
    </citation>
    <scope>NUCLEOTIDE SEQUENCE [LARGE SCALE GENOMIC DNA]</scope>
    <source>
        <strain evidence="3 4">DD28</strain>
    </source>
</reference>
<evidence type="ECO:0000313" key="4">
    <source>
        <dbReference type="Proteomes" id="UP000070136"/>
    </source>
</evidence>
<organism evidence="3 4">
    <name type="scientific">Streptococcus mitis</name>
    <dbReference type="NCBI Taxonomy" id="28037"/>
    <lineage>
        <taxon>Bacteria</taxon>
        <taxon>Bacillati</taxon>
        <taxon>Bacillota</taxon>
        <taxon>Bacilli</taxon>
        <taxon>Lactobacillales</taxon>
        <taxon>Streptococcaceae</taxon>
        <taxon>Streptococcus</taxon>
        <taxon>Streptococcus mitis group</taxon>
    </lineage>
</organism>
<comment type="caution">
    <text evidence="3">The sequence shown here is derived from an EMBL/GenBank/DDBJ whole genome shotgun (WGS) entry which is preliminary data.</text>
</comment>
<feature type="domain" description="DUF1542" evidence="2">
    <location>
        <begin position="570"/>
        <end position="632"/>
    </location>
</feature>
<feature type="compositionally biased region" description="Basic and acidic residues" evidence="1">
    <location>
        <begin position="108"/>
        <end position="118"/>
    </location>
</feature>
<dbReference type="Pfam" id="PF07564">
    <property type="entry name" value="DUF1542"/>
    <property type="match status" value="2"/>
</dbReference>
<evidence type="ECO:0000313" key="3">
    <source>
        <dbReference type="EMBL" id="KXT98014.1"/>
    </source>
</evidence>
<accession>A0A139Q682</accession>
<dbReference type="Proteomes" id="UP000070136">
    <property type="component" value="Unassembled WGS sequence"/>
</dbReference>
<proteinExistence type="predicted"/>
<gene>
    <name evidence="3" type="ORF">SMIDD28_01415</name>
</gene>
<name>A0A139Q682_STRMT</name>
<feature type="domain" description="DUF1542" evidence="2">
    <location>
        <begin position="495"/>
        <end position="567"/>
    </location>
</feature>
<dbReference type="EMBL" id="LQOA01000041">
    <property type="protein sequence ID" value="KXT98014.1"/>
    <property type="molecule type" value="Genomic_DNA"/>
</dbReference>
<sequence length="633" mass="69837">MKALHDEVEAGLAAAKAVLDDPNATQAQVDEQVRLMEELTSRVNQALKPSLPKLTDLGEASSTNNKLVEPNGTATEQATGGKRRKRGSLSQATPAVDQVSPETVGNSEKTESSEKPSRQELPTYTNTTEGENGVYGLKKELEDITKELRRYGASEDKIQAAKVAADKFNEAFSKGDTISQEDFAAALVDLKKSRDLIEGVLEEKYGEETTAEGVTPQPRDGGYSDFRSSRATRVTRAGENYSEEFKNARESYFERSGNKGNSPYDKYTYVFFSDRRPRDNSTAFIKDGYKYLNVTVKPTNNGFRWTIEINKDNHRTLPGRTEVWFTVPSGQTVKTNTVGISYHDRGGGTHAPAQDGRDLVDKLKNANIGLGEVTKGTVLNSGLRRTFGPTAFPRNNLEDLARGGRYNAHPYEKQAESREAQAISDEKIGNIKKDASASLYYFQLPNSDRSYKLTFDTEGNTDIAKLDYAAGLRGQDGNEVFLVNQWHSRTTTEFKEDALKQIEQARRDKNSSITGNRNLSEVEQNGATATVNTYARRATDKINKAQNIGQVENALDQGLSDIRRVNPVGKEKAIAELEKKAREKKATINGLEHVTTEEKATATNQVDQALEKAKMNVGKATDQASVENTKTTA</sequence>
<evidence type="ECO:0000256" key="1">
    <source>
        <dbReference type="SAM" id="MobiDB-lite"/>
    </source>
</evidence>
<dbReference type="PATRIC" id="fig|28037.234.peg.1481"/>
<feature type="compositionally biased region" description="Polar residues" evidence="1">
    <location>
        <begin position="60"/>
        <end position="78"/>
    </location>
</feature>
<feature type="compositionally biased region" description="Polar residues" evidence="1">
    <location>
        <begin position="120"/>
        <end position="130"/>
    </location>
</feature>
<feature type="region of interest" description="Disordered" evidence="1">
    <location>
        <begin position="207"/>
        <end position="226"/>
    </location>
</feature>
<feature type="region of interest" description="Disordered" evidence="1">
    <location>
        <begin position="45"/>
        <end position="136"/>
    </location>
</feature>
<evidence type="ECO:0000259" key="2">
    <source>
        <dbReference type="Pfam" id="PF07564"/>
    </source>
</evidence>
<protein>
    <submittedName>
        <fullName evidence="3">FmtB protein</fullName>
    </submittedName>
</protein>
<dbReference type="AlphaFoldDB" id="A0A139Q682"/>